<protein>
    <submittedName>
        <fullName evidence="3">Sulfite exporter TauE/SafE family protein</fullName>
    </submittedName>
</protein>
<organism evidence="3 4">
    <name type="scientific">Namhaeicola litoreus</name>
    <dbReference type="NCBI Taxonomy" id="1052145"/>
    <lineage>
        <taxon>Bacteria</taxon>
        <taxon>Pseudomonadati</taxon>
        <taxon>Bacteroidota</taxon>
        <taxon>Flavobacteriia</taxon>
        <taxon>Flavobacteriales</taxon>
        <taxon>Flavobacteriaceae</taxon>
        <taxon>Namhaeicola</taxon>
    </lineage>
</organism>
<keyword evidence="1" id="KW-0472">Membrane</keyword>
<dbReference type="Proteomes" id="UP001597201">
    <property type="component" value="Unassembled WGS sequence"/>
</dbReference>
<feature type="transmembrane region" description="Helical" evidence="1">
    <location>
        <begin position="142"/>
        <end position="164"/>
    </location>
</feature>
<gene>
    <name evidence="3" type="ORF">ACFQ39_03660</name>
</gene>
<feature type="transmembrane region" description="Helical" evidence="1">
    <location>
        <begin position="42"/>
        <end position="62"/>
    </location>
</feature>
<dbReference type="PANTHER" id="PTHR33876">
    <property type="entry name" value="UNNAMED PRODUCT"/>
    <property type="match status" value="1"/>
</dbReference>
<feature type="domain" description="Urease accessory protein UreH-like transmembrane" evidence="2">
    <location>
        <begin position="5"/>
        <end position="206"/>
    </location>
</feature>
<feature type="transmembrane region" description="Helical" evidence="1">
    <location>
        <begin position="212"/>
        <end position="229"/>
    </location>
</feature>
<feature type="transmembrane region" description="Helical" evidence="1">
    <location>
        <begin position="171"/>
        <end position="192"/>
    </location>
</feature>
<keyword evidence="1" id="KW-1133">Transmembrane helix</keyword>
<proteinExistence type="predicted"/>
<evidence type="ECO:0000313" key="4">
    <source>
        <dbReference type="Proteomes" id="UP001597201"/>
    </source>
</evidence>
<evidence type="ECO:0000259" key="2">
    <source>
        <dbReference type="Pfam" id="PF13386"/>
    </source>
</evidence>
<keyword evidence="1" id="KW-0812">Transmembrane</keyword>
<name>A0ABW3Y0I9_9FLAO</name>
<dbReference type="InterPro" id="IPR039447">
    <property type="entry name" value="UreH-like_TM_dom"/>
</dbReference>
<sequence>MQFTFFAGLLASILHVLSGPDHLAAVTPFAIETKRKAWKVGLFWGIGHLAGMIVIGLLFYFFRELIPVEKISNYSEQLVGIVLIFIGIASLYKIFKEKRKHKHLHIHAHNPKIHTHPHQHHDTTGHHHAHHSEKKQNLLSSFLIGFLHGLAGIAHFILFLPVLGFEKTSDALLYIFGFALGILIAMIAYAAVIGRVSSLAKNEHNDYFFNGIRLMGGIFALIIGVYWLLSTNPG</sequence>
<evidence type="ECO:0000313" key="3">
    <source>
        <dbReference type="EMBL" id="MFD1314701.1"/>
    </source>
</evidence>
<dbReference type="InterPro" id="IPR052776">
    <property type="entry name" value="Chloro_ReproSupport/MetalTrans"/>
</dbReference>
<accession>A0ABW3Y0I9</accession>
<dbReference type="EMBL" id="JBHTMY010000002">
    <property type="protein sequence ID" value="MFD1314701.1"/>
    <property type="molecule type" value="Genomic_DNA"/>
</dbReference>
<comment type="caution">
    <text evidence="3">The sequence shown here is derived from an EMBL/GenBank/DDBJ whole genome shotgun (WGS) entry which is preliminary data.</text>
</comment>
<reference evidence="4" key="1">
    <citation type="journal article" date="2019" name="Int. J. Syst. Evol. Microbiol.">
        <title>The Global Catalogue of Microorganisms (GCM) 10K type strain sequencing project: providing services to taxonomists for standard genome sequencing and annotation.</title>
        <authorList>
            <consortium name="The Broad Institute Genomics Platform"/>
            <consortium name="The Broad Institute Genome Sequencing Center for Infectious Disease"/>
            <person name="Wu L."/>
            <person name="Ma J."/>
        </authorList>
    </citation>
    <scope>NUCLEOTIDE SEQUENCE [LARGE SCALE GENOMIC DNA]</scope>
    <source>
        <strain evidence="4">CCUG 61485</strain>
    </source>
</reference>
<evidence type="ECO:0000256" key="1">
    <source>
        <dbReference type="SAM" id="Phobius"/>
    </source>
</evidence>
<dbReference type="PANTHER" id="PTHR33876:SF4">
    <property type="entry name" value="CHLOROPLAST PROTEIN FOR GROWTH AND FERTILITY 2"/>
    <property type="match status" value="1"/>
</dbReference>
<feature type="transmembrane region" description="Helical" evidence="1">
    <location>
        <begin position="74"/>
        <end position="95"/>
    </location>
</feature>
<keyword evidence="4" id="KW-1185">Reference proteome</keyword>
<dbReference type="Pfam" id="PF13386">
    <property type="entry name" value="DsbD_2"/>
    <property type="match status" value="1"/>
</dbReference>
<dbReference type="RefSeq" id="WP_377176560.1">
    <property type="nucleotide sequence ID" value="NZ_JBHTMY010000002.1"/>
</dbReference>